<accession>A0AAD7F8T7</accession>
<proteinExistence type="predicted"/>
<keyword evidence="1" id="KW-1133">Transmembrane helix</keyword>
<dbReference type="EMBL" id="JARKIF010000040">
    <property type="protein sequence ID" value="KAJ7609431.1"/>
    <property type="molecule type" value="Genomic_DNA"/>
</dbReference>
<organism evidence="2 3">
    <name type="scientific">Roridomyces roridus</name>
    <dbReference type="NCBI Taxonomy" id="1738132"/>
    <lineage>
        <taxon>Eukaryota</taxon>
        <taxon>Fungi</taxon>
        <taxon>Dikarya</taxon>
        <taxon>Basidiomycota</taxon>
        <taxon>Agaricomycotina</taxon>
        <taxon>Agaricomycetes</taxon>
        <taxon>Agaricomycetidae</taxon>
        <taxon>Agaricales</taxon>
        <taxon>Marasmiineae</taxon>
        <taxon>Mycenaceae</taxon>
        <taxon>Roridomyces</taxon>
    </lineage>
</organism>
<dbReference type="Proteomes" id="UP001221142">
    <property type="component" value="Unassembled WGS sequence"/>
</dbReference>
<dbReference type="AlphaFoldDB" id="A0AAD7F8T7"/>
<keyword evidence="1" id="KW-0812">Transmembrane</keyword>
<name>A0AAD7F8T7_9AGAR</name>
<evidence type="ECO:0000313" key="3">
    <source>
        <dbReference type="Proteomes" id="UP001221142"/>
    </source>
</evidence>
<keyword evidence="3" id="KW-1185">Reference proteome</keyword>
<sequence>MISSAIPATRFLAPMLGWAADRLLNGVATVSYLIVVFTLSASDADTAGHGVANSVPTPEVLEAGTATASIISDSHPYASHSQHARSPRLVKAVSVLVNGIIVVSYMSSHRVVSIRKSITQNVLGLLMFFLRGMEVNFIVFIALVLFSKCFVVRRTPVPMSELPTVALVPNQARDGDE</sequence>
<reference evidence="2" key="1">
    <citation type="submission" date="2023-03" db="EMBL/GenBank/DDBJ databases">
        <title>Massive genome expansion in bonnet fungi (Mycena s.s.) driven by repeated elements and novel gene families across ecological guilds.</title>
        <authorList>
            <consortium name="Lawrence Berkeley National Laboratory"/>
            <person name="Harder C.B."/>
            <person name="Miyauchi S."/>
            <person name="Viragh M."/>
            <person name="Kuo A."/>
            <person name="Thoen E."/>
            <person name="Andreopoulos B."/>
            <person name="Lu D."/>
            <person name="Skrede I."/>
            <person name="Drula E."/>
            <person name="Henrissat B."/>
            <person name="Morin E."/>
            <person name="Kohler A."/>
            <person name="Barry K."/>
            <person name="LaButti K."/>
            <person name="Morin E."/>
            <person name="Salamov A."/>
            <person name="Lipzen A."/>
            <person name="Mereny Z."/>
            <person name="Hegedus B."/>
            <person name="Baldrian P."/>
            <person name="Stursova M."/>
            <person name="Weitz H."/>
            <person name="Taylor A."/>
            <person name="Grigoriev I.V."/>
            <person name="Nagy L.G."/>
            <person name="Martin F."/>
            <person name="Kauserud H."/>
        </authorList>
    </citation>
    <scope>NUCLEOTIDE SEQUENCE</scope>
    <source>
        <strain evidence="2">9284</strain>
    </source>
</reference>
<protein>
    <submittedName>
        <fullName evidence="2">Uncharacterized protein</fullName>
    </submittedName>
</protein>
<gene>
    <name evidence="2" type="ORF">FB45DRAFT_1126758</name>
</gene>
<feature type="transmembrane region" description="Helical" evidence="1">
    <location>
        <begin position="89"/>
        <end position="106"/>
    </location>
</feature>
<evidence type="ECO:0000256" key="1">
    <source>
        <dbReference type="SAM" id="Phobius"/>
    </source>
</evidence>
<keyword evidence="1" id="KW-0472">Membrane</keyword>
<feature type="transmembrane region" description="Helical" evidence="1">
    <location>
        <begin position="126"/>
        <end position="146"/>
    </location>
</feature>
<evidence type="ECO:0000313" key="2">
    <source>
        <dbReference type="EMBL" id="KAJ7609431.1"/>
    </source>
</evidence>
<comment type="caution">
    <text evidence="2">The sequence shown here is derived from an EMBL/GenBank/DDBJ whole genome shotgun (WGS) entry which is preliminary data.</text>
</comment>